<evidence type="ECO:0000259" key="6">
    <source>
        <dbReference type="PROSITE" id="PS50262"/>
    </source>
</evidence>
<evidence type="ECO:0000256" key="1">
    <source>
        <dbReference type="ARBA" id="ARBA00004370"/>
    </source>
</evidence>
<evidence type="ECO:0000256" key="5">
    <source>
        <dbReference type="SAM" id="Phobius"/>
    </source>
</evidence>
<dbReference type="PANTHER" id="PTHR23360">
    <property type="entry name" value="G-PROTEIN COUPLED RECEPTORS FAMILY 1 PROFILE DOMAIN-CONTAINING PROTEIN-RELATED"/>
    <property type="match status" value="1"/>
</dbReference>
<dbReference type="OrthoDB" id="5820127at2759"/>
<comment type="caution">
    <text evidence="7">The sequence shown here is derived from an EMBL/GenBank/DDBJ whole genome shotgun (WGS) entry which is preliminary data.</text>
</comment>
<reference evidence="7" key="1">
    <citation type="submission" date="2022-11" db="EMBL/GenBank/DDBJ databases">
        <authorList>
            <person name="Kikuchi T."/>
        </authorList>
    </citation>
    <scope>NUCLEOTIDE SEQUENCE</scope>
    <source>
        <strain evidence="7">PS1010</strain>
    </source>
</reference>
<evidence type="ECO:0000313" key="8">
    <source>
        <dbReference type="Proteomes" id="UP001152747"/>
    </source>
</evidence>
<name>A0A9P1N4Z0_9PELO</name>
<feature type="domain" description="G-protein coupled receptors family 1 profile" evidence="6">
    <location>
        <begin position="1"/>
        <end position="227"/>
    </location>
</feature>
<dbReference type="InterPro" id="IPR017452">
    <property type="entry name" value="GPCR_Rhodpsn_7TM"/>
</dbReference>
<dbReference type="Proteomes" id="UP001152747">
    <property type="component" value="Unassembled WGS sequence"/>
</dbReference>
<dbReference type="EMBL" id="CANHGI010000005">
    <property type="protein sequence ID" value="CAI5450069.1"/>
    <property type="molecule type" value="Genomic_DNA"/>
</dbReference>
<feature type="transmembrane region" description="Helical" evidence="5">
    <location>
        <begin position="172"/>
        <end position="196"/>
    </location>
</feature>
<feature type="transmembrane region" description="Helical" evidence="5">
    <location>
        <begin position="17"/>
        <end position="41"/>
    </location>
</feature>
<evidence type="ECO:0000313" key="7">
    <source>
        <dbReference type="EMBL" id="CAI5450069.1"/>
    </source>
</evidence>
<evidence type="ECO:0000256" key="4">
    <source>
        <dbReference type="ARBA" id="ARBA00023136"/>
    </source>
</evidence>
<comment type="subcellular location">
    <subcellularLocation>
        <location evidence="1">Membrane</location>
    </subcellularLocation>
</comment>
<feature type="transmembrane region" description="Helical" evidence="5">
    <location>
        <begin position="53"/>
        <end position="74"/>
    </location>
</feature>
<feature type="transmembrane region" description="Helical" evidence="5">
    <location>
        <begin position="208"/>
        <end position="230"/>
    </location>
</feature>
<evidence type="ECO:0000256" key="3">
    <source>
        <dbReference type="ARBA" id="ARBA00022989"/>
    </source>
</evidence>
<proteinExistence type="predicted"/>
<dbReference type="PANTHER" id="PTHR23360:SF5">
    <property type="entry name" value="G-PROTEIN COUPLED RECEPTORS FAMILY 1 PROFILE DOMAIN-CONTAINING PROTEIN"/>
    <property type="match status" value="1"/>
</dbReference>
<sequence>MLICIVKTRKFQTPCHFLIGFTCLADGLHVIGQFVFCWQLFGGYTSTQTNCFLMLLPAILGYTISGPLILGLGLDRLIAVKYPQFYSTLHKHPIAYIFIQLICPLIYSTLFLAYGYWSTVDATVLCSNPVALNAPVFQIFTYSSALIYLIVIIIYLKVYLILKAHKNSSSNIFRSIAVTVGIVVGGWAVTTVANIVSYLFPGENFELFQVYAGVAVNFAVSANILVFYAINLDYRLAIRQLLGLKMPCVIDQQNVPSIRTI</sequence>
<evidence type="ECO:0000256" key="2">
    <source>
        <dbReference type="ARBA" id="ARBA00022692"/>
    </source>
</evidence>
<gene>
    <name evidence="7" type="ORF">CAMP_LOCUS12706</name>
</gene>
<dbReference type="AlphaFoldDB" id="A0A9P1N4Z0"/>
<dbReference type="SMART" id="SM01381">
    <property type="entry name" value="7TM_GPCR_Srsx"/>
    <property type="match status" value="1"/>
</dbReference>
<dbReference type="GO" id="GO:0016020">
    <property type="term" value="C:membrane"/>
    <property type="evidence" value="ECO:0007669"/>
    <property type="project" value="UniProtKB-SubCell"/>
</dbReference>
<dbReference type="SUPFAM" id="SSF81321">
    <property type="entry name" value="Family A G protein-coupled receptor-like"/>
    <property type="match status" value="1"/>
</dbReference>
<keyword evidence="8" id="KW-1185">Reference proteome</keyword>
<organism evidence="7 8">
    <name type="scientific">Caenorhabditis angaria</name>
    <dbReference type="NCBI Taxonomy" id="860376"/>
    <lineage>
        <taxon>Eukaryota</taxon>
        <taxon>Metazoa</taxon>
        <taxon>Ecdysozoa</taxon>
        <taxon>Nematoda</taxon>
        <taxon>Chromadorea</taxon>
        <taxon>Rhabditida</taxon>
        <taxon>Rhabditina</taxon>
        <taxon>Rhabditomorpha</taxon>
        <taxon>Rhabditoidea</taxon>
        <taxon>Rhabditidae</taxon>
        <taxon>Peloderinae</taxon>
        <taxon>Caenorhabditis</taxon>
    </lineage>
</organism>
<accession>A0A9P1N4Z0</accession>
<dbReference type="InterPro" id="IPR000276">
    <property type="entry name" value="GPCR_Rhodpsn"/>
</dbReference>
<dbReference type="InterPro" id="IPR047130">
    <property type="entry name" value="7TM_GPCR_Srsx_nematod"/>
</dbReference>
<dbReference type="GO" id="GO:0004930">
    <property type="term" value="F:G protein-coupled receptor activity"/>
    <property type="evidence" value="ECO:0007669"/>
    <property type="project" value="InterPro"/>
</dbReference>
<dbReference type="Pfam" id="PF10320">
    <property type="entry name" value="7TM_GPCR_Srsx"/>
    <property type="match status" value="1"/>
</dbReference>
<dbReference type="Gene3D" id="1.20.1070.10">
    <property type="entry name" value="Rhodopsin 7-helix transmembrane proteins"/>
    <property type="match status" value="1"/>
</dbReference>
<keyword evidence="2 5" id="KW-0812">Transmembrane</keyword>
<dbReference type="InterPro" id="IPR019424">
    <property type="entry name" value="7TM_GPCR_Srsx"/>
</dbReference>
<keyword evidence="3 5" id="KW-1133">Transmembrane helix</keyword>
<feature type="transmembrane region" description="Helical" evidence="5">
    <location>
        <begin position="94"/>
        <end position="117"/>
    </location>
</feature>
<keyword evidence="4 5" id="KW-0472">Membrane</keyword>
<dbReference type="PROSITE" id="PS50262">
    <property type="entry name" value="G_PROTEIN_RECEP_F1_2"/>
    <property type="match status" value="1"/>
</dbReference>
<feature type="transmembrane region" description="Helical" evidence="5">
    <location>
        <begin position="137"/>
        <end position="160"/>
    </location>
</feature>
<protein>
    <recommendedName>
        <fullName evidence="6">G-protein coupled receptors family 1 profile domain-containing protein</fullName>
    </recommendedName>
</protein>